<evidence type="ECO:0000256" key="1">
    <source>
        <dbReference type="ARBA" id="ARBA00004141"/>
    </source>
</evidence>
<comment type="caution">
    <text evidence="6">The sequence shown here is derived from an EMBL/GenBank/DDBJ whole genome shotgun (WGS) entry which is preliminary data.</text>
</comment>
<evidence type="ECO:0000313" key="6">
    <source>
        <dbReference type="EMBL" id="KAF8728944.1"/>
    </source>
</evidence>
<dbReference type="EMBL" id="JACEFO010001626">
    <property type="protein sequence ID" value="KAF8728944.1"/>
    <property type="molecule type" value="Genomic_DNA"/>
</dbReference>
<protein>
    <recommendedName>
        <fullName evidence="8">Protein LAZ1 homolog 2</fullName>
    </recommendedName>
</protein>
<sequence length="434" mass="48592">MWKEAMESDGGGSTSFRGLYGNIHTPVVLTGAAFALVALLISLLLILQHLRSYSNPAEQKWIIAVLFMVPVYASESTISLWNSKFSLACDILRNCYEAFALYAFGRYLVACLGGERQVLRLLENRKMEELSEQLLDSQDKAQAHNQSRLRNFFCEPDALGENLYTIIKFGLMILKTLCAFLALILEPFGAYGDGEFKWNYGYPYIAIVINFSQTWALYCLVKFYNATHEKLQAIRPLAKFISFKAIVFATWWQGVGIAIICQTGLLPKEGKVQNAIQDFLICIEMAIAAIAHAYVFNVEPYQHIPLLDHGKVRCEESKMEVKVDVNDDRISTPAAVKRKDTHVEAPGTSIKESVQDVVKDVALTISQAIGPVEKGVEKGVGKIQEKFHHISLKPGDKKEPEVDVEEHVTENVVDGKPIKVDTQVEVEQKVQDDS</sequence>
<evidence type="ECO:0000256" key="3">
    <source>
        <dbReference type="ARBA" id="ARBA00022989"/>
    </source>
</evidence>
<feature type="transmembrane region" description="Helical" evidence="5">
    <location>
        <begin position="278"/>
        <end position="296"/>
    </location>
</feature>
<keyword evidence="3 5" id="KW-1133">Transmembrane helix</keyword>
<dbReference type="InterPro" id="IPR005178">
    <property type="entry name" value="Ostalpha/TMEM184C"/>
</dbReference>
<feature type="transmembrane region" description="Helical" evidence="5">
    <location>
        <begin position="27"/>
        <end position="47"/>
    </location>
</feature>
<evidence type="ECO:0008006" key="8">
    <source>
        <dbReference type="Google" id="ProtNLM"/>
    </source>
</evidence>
<feature type="transmembrane region" description="Helical" evidence="5">
    <location>
        <begin position="202"/>
        <end position="224"/>
    </location>
</feature>
<dbReference type="SMART" id="SM01417">
    <property type="entry name" value="Solute_trans_a"/>
    <property type="match status" value="1"/>
</dbReference>
<proteinExistence type="predicted"/>
<keyword evidence="7" id="KW-1185">Reference proteome</keyword>
<name>A0A835F620_9POAL</name>
<keyword evidence="2 5" id="KW-0812">Transmembrane</keyword>
<evidence type="ECO:0000313" key="7">
    <source>
        <dbReference type="Proteomes" id="UP000636709"/>
    </source>
</evidence>
<evidence type="ECO:0000256" key="2">
    <source>
        <dbReference type="ARBA" id="ARBA00022692"/>
    </source>
</evidence>
<feature type="transmembrane region" description="Helical" evidence="5">
    <location>
        <begin position="169"/>
        <end position="190"/>
    </location>
</feature>
<dbReference type="PANTHER" id="PTHR23423">
    <property type="entry name" value="ORGANIC SOLUTE TRANSPORTER-RELATED"/>
    <property type="match status" value="1"/>
</dbReference>
<keyword evidence="4 5" id="KW-0472">Membrane</keyword>
<feature type="transmembrane region" description="Helical" evidence="5">
    <location>
        <begin position="245"/>
        <end position="266"/>
    </location>
</feature>
<reference evidence="6" key="1">
    <citation type="submission" date="2020-07" db="EMBL/GenBank/DDBJ databases">
        <title>Genome sequence and genetic diversity analysis of an under-domesticated orphan crop, white fonio (Digitaria exilis).</title>
        <authorList>
            <person name="Bennetzen J.L."/>
            <person name="Chen S."/>
            <person name="Ma X."/>
            <person name="Wang X."/>
            <person name="Yssel A.E.J."/>
            <person name="Chaluvadi S.R."/>
            <person name="Johnson M."/>
            <person name="Gangashetty P."/>
            <person name="Hamidou F."/>
            <person name="Sanogo M.D."/>
            <person name="Zwaenepoel A."/>
            <person name="Wallace J."/>
            <person name="Van De Peer Y."/>
            <person name="Van Deynze A."/>
        </authorList>
    </citation>
    <scope>NUCLEOTIDE SEQUENCE</scope>
    <source>
        <tissue evidence="6">Leaves</tissue>
    </source>
</reference>
<gene>
    <name evidence="6" type="ORF">HU200_018245</name>
</gene>
<accession>A0A835F620</accession>
<organism evidence="6 7">
    <name type="scientific">Digitaria exilis</name>
    <dbReference type="NCBI Taxonomy" id="1010633"/>
    <lineage>
        <taxon>Eukaryota</taxon>
        <taxon>Viridiplantae</taxon>
        <taxon>Streptophyta</taxon>
        <taxon>Embryophyta</taxon>
        <taxon>Tracheophyta</taxon>
        <taxon>Spermatophyta</taxon>
        <taxon>Magnoliopsida</taxon>
        <taxon>Liliopsida</taxon>
        <taxon>Poales</taxon>
        <taxon>Poaceae</taxon>
        <taxon>PACMAD clade</taxon>
        <taxon>Panicoideae</taxon>
        <taxon>Panicodae</taxon>
        <taxon>Paniceae</taxon>
        <taxon>Anthephorinae</taxon>
        <taxon>Digitaria</taxon>
    </lineage>
</organism>
<evidence type="ECO:0000256" key="5">
    <source>
        <dbReference type="SAM" id="Phobius"/>
    </source>
</evidence>
<dbReference type="Proteomes" id="UP000636709">
    <property type="component" value="Unassembled WGS sequence"/>
</dbReference>
<comment type="subcellular location">
    <subcellularLocation>
        <location evidence="1">Membrane</location>
        <topology evidence="1">Multi-pass membrane protein</topology>
    </subcellularLocation>
</comment>
<dbReference type="GO" id="GO:0016020">
    <property type="term" value="C:membrane"/>
    <property type="evidence" value="ECO:0007669"/>
    <property type="project" value="UniProtKB-SubCell"/>
</dbReference>
<dbReference type="Pfam" id="PF03619">
    <property type="entry name" value="Solute_trans_a"/>
    <property type="match status" value="1"/>
</dbReference>
<evidence type="ECO:0000256" key="4">
    <source>
        <dbReference type="ARBA" id="ARBA00023136"/>
    </source>
</evidence>
<dbReference type="OrthoDB" id="5348404at2759"/>
<dbReference type="AlphaFoldDB" id="A0A835F620"/>